<keyword evidence="4" id="KW-1185">Reference proteome</keyword>
<evidence type="ECO:0000313" key="3">
    <source>
        <dbReference type="EMBL" id="MDD1126295.1"/>
    </source>
</evidence>
<dbReference type="Proteomes" id="UP001150531">
    <property type="component" value="Unassembled WGS sequence"/>
</dbReference>
<feature type="region of interest" description="Disordered" evidence="1">
    <location>
        <begin position="792"/>
        <end position="820"/>
    </location>
</feature>
<organism evidence="3 4">
    <name type="scientific">Pseudomonas aphyarum</name>
    <dbReference type="NCBI Taxonomy" id="2942629"/>
    <lineage>
        <taxon>Bacteria</taxon>
        <taxon>Pseudomonadati</taxon>
        <taxon>Pseudomonadota</taxon>
        <taxon>Gammaproteobacteria</taxon>
        <taxon>Pseudomonadales</taxon>
        <taxon>Pseudomonadaceae</taxon>
        <taxon>Pseudomonas</taxon>
    </lineage>
</organism>
<feature type="domain" description="Dermonecrotic toxin N-terminal" evidence="2">
    <location>
        <begin position="381"/>
        <end position="618"/>
    </location>
</feature>
<gene>
    <name evidence="3" type="ORF">M5G18_17000</name>
</gene>
<feature type="region of interest" description="Disordered" evidence="1">
    <location>
        <begin position="1245"/>
        <end position="1310"/>
    </location>
</feature>
<dbReference type="RefSeq" id="WP_273898183.1">
    <property type="nucleotide sequence ID" value="NZ_JAMDGS010000011.1"/>
</dbReference>
<sequence length="1527" mass="170827">MTEPASGTTPSVSPPLLKQSRLVDLTGQGYSLHQVASMLLREALNKSHPEQHVDPDRTMLATPLGETGATQNDARVFTFESLTHAFIRHCLHQTTADYIEGEHFLTRTPEAIPPILLSVSMDDITALVNDLAPFLFLEYQQRQLDYWNEWAGTRPRWQELAELLCSAANVQTASGWDADECALARFVAQYPDRAERSNVKNDFVDLKACVMDIDLVDGEGSTHLLVAGALVLTATVKQRPRILLYTVANGYESFNSLAELGATLSPRLNPELSDRSLEWRLIEPQGNIFDVVAQALISNQLGAIEALDPASQSISARAGSGRQNRSRFNPLERARLDQLEEAIPDWLQNGSVNDLQDYSRYIYELGSLRNGAGNGVFEVVDDIPLIKPYAERRMREAIIADESAVDAADLPLDHLRITVTNSIETGGFTLPNPFDRVQETLGEFALQNAAPYQATITFDNGRAVPAWLTADFLTAIAAKIDIGGHYPQLIKRTLIDDPIRSTAHKTRYQRQLPTLLPLLALECKLRQSGGVDERGYAYVCQLMDAITRKLPTAEHPVTIRPLAFVPRRRLSRRSDAVANMFIICPRDHTQGPCLLYRPLLDTPLMQFASLQNLMYALYQDGELRNSILAWLGNAALSFEYSQYAFPVGLPSPWIVTQLATEPFMHLDLTGPIELENAPLSGDILATLYAANSQALVDLANRQSQSNSERRWALLADSGWAMFSVAANFMSGAAGTAVWVWQTITQIQQAIDAHHREDSLVTWQSTADVLLTLGIILTQHVVARRNHLWLPRRKEPGEAARPSAENEEPTSGFTPSVTLDPVTVTGELPDGHRTQLEPGTLWRPGTGARFIAMLDRFKIATPDLRGRRASPVTHLYTLDGKTCVQVGARWFQVIARADEPVHIVDPADTQRIGMALKYDETAGQWHWDPKLRLRGGMPRSRIEEFRRSKKQAMDDAWTELELFEARETEAKKQLMRALVALPQDPGDGEFEPRASTYLEKSMMLGNDYTHALVQLETWRQAGGGGSVHQAKLMSLTLGQHRCFSTWLRVKMRLYVKTTQIFVDSAADHTAIPRMQQIEVATVATAMSDELIAILQTLERSLQVLNSHSAKAREVARKLDWLMPDFGPLDLKANEVGMSYERCVEGQPGAAMDAARVGIGLITVAAADAAHELSLLNRTAVVPNGQPARIERLSQWNDLFASLGERVEQLPAEHPGQFVQTRLDRVRELISEFHALTRERLVAELPEPEAQPVPVRSRAQPSTSQPKVKVSKSRPRPDTDDQLSTAPDSDTDTALPFVKLSPQRPEPKTLADDEDLVSSAMQLQENIDSFNRKTREDAKRPGRIPADIRDMFEQQAERLKRTANDVDSAILRRKNAGKDPWPIASLVQSLLEGATRTRSEGIETYAVMLKQRKPRETYFQWLHDNGQVTVIKDPRGRIRTRHRGDYFQEYRILDKSNADKPLWVAHFHYAQLKDADGLYTIAHLKPADAYLQTLDDKTRQALNTFDAVDNALRRIVDPQVRDLFLKPQA</sequence>
<dbReference type="EMBL" id="JAMDGS010000011">
    <property type="protein sequence ID" value="MDD1126295.1"/>
    <property type="molecule type" value="Genomic_DNA"/>
</dbReference>
<evidence type="ECO:0000313" key="4">
    <source>
        <dbReference type="Proteomes" id="UP001150531"/>
    </source>
</evidence>
<accession>A0ABT5PQV0</accession>
<comment type="caution">
    <text evidence="3">The sequence shown here is derived from an EMBL/GenBank/DDBJ whole genome shotgun (WGS) entry which is preliminary data.</text>
</comment>
<dbReference type="Pfam" id="PF20178">
    <property type="entry name" value="ToxA_N"/>
    <property type="match status" value="1"/>
</dbReference>
<dbReference type="InterPro" id="IPR046673">
    <property type="entry name" value="ToxA_N"/>
</dbReference>
<evidence type="ECO:0000259" key="2">
    <source>
        <dbReference type="Pfam" id="PF20178"/>
    </source>
</evidence>
<reference evidence="3" key="1">
    <citation type="submission" date="2022-05" db="EMBL/GenBank/DDBJ databases">
        <title>Novel Pseudomonas spp. Isolated from a Rainbow Trout Aquaculture Facility.</title>
        <authorList>
            <person name="Testerman T."/>
            <person name="Graf J."/>
        </authorList>
    </citation>
    <scope>NUCLEOTIDE SEQUENCE</scope>
    <source>
        <strain evidence="3">ID386</strain>
    </source>
</reference>
<proteinExistence type="predicted"/>
<name>A0ABT5PQV0_9PSED</name>
<evidence type="ECO:0000256" key="1">
    <source>
        <dbReference type="SAM" id="MobiDB-lite"/>
    </source>
</evidence>
<protein>
    <recommendedName>
        <fullName evidence="2">Dermonecrotic toxin N-terminal domain-containing protein</fullName>
    </recommendedName>
</protein>